<organism evidence="3 4">
    <name type="scientific">Carya illinoinensis</name>
    <name type="common">Pecan</name>
    <dbReference type="NCBI Taxonomy" id="32201"/>
    <lineage>
        <taxon>Eukaryota</taxon>
        <taxon>Viridiplantae</taxon>
        <taxon>Streptophyta</taxon>
        <taxon>Embryophyta</taxon>
        <taxon>Tracheophyta</taxon>
        <taxon>Spermatophyta</taxon>
        <taxon>Magnoliopsida</taxon>
        <taxon>eudicotyledons</taxon>
        <taxon>Gunneridae</taxon>
        <taxon>Pentapetalae</taxon>
        <taxon>rosids</taxon>
        <taxon>fabids</taxon>
        <taxon>Fagales</taxon>
        <taxon>Juglandaceae</taxon>
        <taxon>Carya</taxon>
    </lineage>
</organism>
<evidence type="ECO:0000256" key="2">
    <source>
        <dbReference type="SAM" id="SignalP"/>
    </source>
</evidence>
<feature type="signal peptide" evidence="2">
    <location>
        <begin position="1"/>
        <end position="31"/>
    </location>
</feature>
<protein>
    <submittedName>
        <fullName evidence="3">Uncharacterized protein</fullName>
    </submittedName>
</protein>
<keyword evidence="2" id="KW-0732">Signal</keyword>
<evidence type="ECO:0000313" key="3">
    <source>
        <dbReference type="EMBL" id="KAG6634880.1"/>
    </source>
</evidence>
<dbReference type="AlphaFoldDB" id="A0A8T1P1S7"/>
<gene>
    <name evidence="3" type="ORF">CIPAW_11G002800</name>
</gene>
<proteinExistence type="predicted"/>
<dbReference type="EMBL" id="CM031819">
    <property type="protein sequence ID" value="KAG6634880.1"/>
    <property type="molecule type" value="Genomic_DNA"/>
</dbReference>
<evidence type="ECO:0000313" key="4">
    <source>
        <dbReference type="Proteomes" id="UP000811609"/>
    </source>
</evidence>
<evidence type="ECO:0000256" key="1">
    <source>
        <dbReference type="SAM" id="MobiDB-lite"/>
    </source>
</evidence>
<accession>A0A8T1P1S7</accession>
<keyword evidence="4" id="KW-1185">Reference proteome</keyword>
<dbReference type="Proteomes" id="UP000811609">
    <property type="component" value="Chromosome 11"/>
</dbReference>
<name>A0A8T1P1S7_CARIL</name>
<sequence length="76" mass="8476">MKLLIGFKQYHLLSFLVFGTLLLPWSMSTVGDKVVTVNARPWKAPPPPTRFRPPPPQFKIPRSPPPPPNGPRGPIP</sequence>
<comment type="caution">
    <text evidence="3">The sequence shown here is derived from an EMBL/GenBank/DDBJ whole genome shotgun (WGS) entry which is preliminary data.</text>
</comment>
<feature type="region of interest" description="Disordered" evidence="1">
    <location>
        <begin position="39"/>
        <end position="76"/>
    </location>
</feature>
<feature type="compositionally biased region" description="Pro residues" evidence="1">
    <location>
        <begin position="43"/>
        <end position="76"/>
    </location>
</feature>
<feature type="chain" id="PRO_5035815420" evidence="2">
    <location>
        <begin position="32"/>
        <end position="76"/>
    </location>
</feature>
<reference evidence="3" key="1">
    <citation type="submission" date="2020-12" db="EMBL/GenBank/DDBJ databases">
        <title>WGS assembly of Carya illinoinensis cv. Pawnee.</title>
        <authorList>
            <person name="Platts A."/>
            <person name="Shu S."/>
            <person name="Wright S."/>
            <person name="Barry K."/>
            <person name="Edger P."/>
            <person name="Pires J.C."/>
            <person name="Schmutz J."/>
        </authorList>
    </citation>
    <scope>NUCLEOTIDE SEQUENCE</scope>
    <source>
        <tissue evidence="3">Leaf</tissue>
    </source>
</reference>